<dbReference type="InterPro" id="IPR023404">
    <property type="entry name" value="rSAM_horseshoe"/>
</dbReference>
<dbReference type="GO" id="GO:0006779">
    <property type="term" value="P:porphyrin-containing compound biosynthetic process"/>
    <property type="evidence" value="ECO:0007669"/>
    <property type="project" value="TreeGrafter"/>
</dbReference>
<evidence type="ECO:0000259" key="1">
    <source>
        <dbReference type="PROSITE" id="PS51918"/>
    </source>
</evidence>
<dbReference type="SFLD" id="SFLDG01065">
    <property type="entry name" value="anaerobic_coproporphyrinogen-I"/>
    <property type="match status" value="1"/>
</dbReference>
<dbReference type="SFLD" id="SFLDS00029">
    <property type="entry name" value="Radical_SAM"/>
    <property type="match status" value="1"/>
</dbReference>
<accession>C6I0L1</accession>
<dbReference type="EMBL" id="GG693887">
    <property type="protein sequence ID" value="EES51666.1"/>
    <property type="molecule type" value="Genomic_DNA"/>
</dbReference>
<dbReference type="SMART" id="SM00729">
    <property type="entry name" value="Elp3"/>
    <property type="match status" value="1"/>
</dbReference>
<dbReference type="PROSITE" id="PS51918">
    <property type="entry name" value="RADICAL_SAM"/>
    <property type="match status" value="1"/>
</dbReference>
<dbReference type="Proteomes" id="UP000009374">
    <property type="component" value="Unassembled WGS sequence"/>
</dbReference>
<feature type="domain" description="Radical SAM core" evidence="1">
    <location>
        <begin position="25"/>
        <end position="258"/>
    </location>
</feature>
<organism evidence="2 3">
    <name type="scientific">Leptospirillum ferrodiazotrophum</name>
    <dbReference type="NCBI Taxonomy" id="412449"/>
    <lineage>
        <taxon>Bacteria</taxon>
        <taxon>Pseudomonadati</taxon>
        <taxon>Nitrospirota</taxon>
        <taxon>Nitrospiria</taxon>
        <taxon>Nitrospirales</taxon>
        <taxon>Nitrospiraceae</taxon>
        <taxon>Leptospirillum</taxon>
    </lineage>
</organism>
<dbReference type="GO" id="GO:0003824">
    <property type="term" value="F:catalytic activity"/>
    <property type="evidence" value="ECO:0007669"/>
    <property type="project" value="InterPro"/>
</dbReference>
<dbReference type="PANTHER" id="PTHR13932">
    <property type="entry name" value="COPROPORPHYRINIGEN III OXIDASE"/>
    <property type="match status" value="1"/>
</dbReference>
<dbReference type="InterPro" id="IPR007197">
    <property type="entry name" value="rSAM"/>
</dbReference>
<reference evidence="2 3" key="1">
    <citation type="journal article" date="2009" name="Appl. Environ. Microbiol.">
        <title>Community genomic and proteomic analyses of chemoautotrophic iron-oxidizing "Leptospirillum rubarum" (Group II) and "Leptospirillum ferrodiazotrophum" (Group III) bacteria in acid mine drainage biofilms.</title>
        <authorList>
            <person name="Goltsman D.S."/>
            <person name="Denef V.J."/>
            <person name="Singer S.W."/>
            <person name="VerBerkmoes N.C."/>
            <person name="Lefsrud M."/>
            <person name="Mueller R.S."/>
            <person name="Dick G.J."/>
            <person name="Sun C.L."/>
            <person name="Wheeler K.E."/>
            <person name="Zemla A."/>
            <person name="Baker B.J."/>
            <person name="Hauser L."/>
            <person name="Land M."/>
            <person name="Shah M.B."/>
            <person name="Thelen M.P."/>
            <person name="Hettich R.L."/>
            <person name="Banfield J.F."/>
        </authorList>
    </citation>
    <scope>NUCLEOTIDE SEQUENCE [LARGE SCALE GENOMIC DNA]</scope>
</reference>
<dbReference type="GO" id="GO:0005737">
    <property type="term" value="C:cytoplasm"/>
    <property type="evidence" value="ECO:0007669"/>
    <property type="project" value="TreeGrafter"/>
</dbReference>
<evidence type="ECO:0000313" key="3">
    <source>
        <dbReference type="Proteomes" id="UP000009374"/>
    </source>
</evidence>
<keyword evidence="3" id="KW-1185">Reference proteome</keyword>
<dbReference type="InterPro" id="IPR006638">
    <property type="entry name" value="Elp3/MiaA/NifB-like_rSAM"/>
</dbReference>
<dbReference type="Pfam" id="PF04055">
    <property type="entry name" value="Radical_SAM"/>
    <property type="match status" value="1"/>
</dbReference>
<name>C6I0L1_9BACT</name>
<dbReference type="InterPro" id="IPR058240">
    <property type="entry name" value="rSAM_sf"/>
</dbReference>
<dbReference type="InterPro" id="IPR034505">
    <property type="entry name" value="Coproporphyrinogen-III_oxidase"/>
</dbReference>
<dbReference type="AlphaFoldDB" id="C6I0L1"/>
<dbReference type="SUPFAM" id="SSF102114">
    <property type="entry name" value="Radical SAM enzymes"/>
    <property type="match status" value="1"/>
</dbReference>
<evidence type="ECO:0000313" key="2">
    <source>
        <dbReference type="EMBL" id="EES51666.1"/>
    </source>
</evidence>
<sequence>MLYDFHYLIRTDVRKKSRESREMEEDLPQGAGVYVQVPFCPDRCDYCAVPVSVSTAMVSRYLAALALEAQKVAGLLADTSPVSLYIGGGSPLSLPREALLRLLKILAPFFPKGEVPEVTVESRPEDLDVETLEILRRIPGIRLSLGIEGGSREELDRLGRRSAYLEPLALLRRLRREIPEAAISMDFIVGEETGSEDRLLATARELLSEGLDHLSVYPLVVESRTVLALRKSQGQTSESLEEEAAARWVEICRALSAQGWNRYEVSNFSRDPESVCRHNRHVWQGGDYLGIGAGAHQRRGRKRRENVRSVSEYVRMIEGGLDSYGLTESLSENAYDIEYLYGNLRLSEGISAGWLKEKVGDDSYEFLHSEFVRMDVLDQNRTNSQRLVLNDRGFSLLDSLVLMILEKKESSDSLASP</sequence>
<protein>
    <submittedName>
        <fullName evidence="2">Putative oxygen-independent coproporphyrinogen III oxidase</fullName>
    </submittedName>
</protein>
<dbReference type="PANTHER" id="PTHR13932:SF5">
    <property type="entry name" value="RADICAL S-ADENOSYL METHIONINE DOMAIN-CONTAINING PROTEIN 1, MITOCHONDRIAL"/>
    <property type="match status" value="1"/>
</dbReference>
<dbReference type="GO" id="GO:0051539">
    <property type="term" value="F:4 iron, 4 sulfur cluster binding"/>
    <property type="evidence" value="ECO:0007669"/>
    <property type="project" value="TreeGrafter"/>
</dbReference>
<dbReference type="Gene3D" id="3.80.30.20">
    <property type="entry name" value="tm_1862 like domain"/>
    <property type="match status" value="1"/>
</dbReference>
<proteinExistence type="predicted"/>
<gene>
    <name evidence="2" type="ORF">UBAL3_95680104</name>
</gene>